<dbReference type="PANTHER" id="PTHR12526:SF630">
    <property type="entry name" value="GLYCOSYLTRANSFERASE"/>
    <property type="match status" value="1"/>
</dbReference>
<accession>A0A5B7SME4</accession>
<reference evidence="3 4" key="1">
    <citation type="submission" date="2019-05" db="EMBL/GenBank/DDBJ databases">
        <title>Genome sequencing of F202Z8.</title>
        <authorList>
            <person name="Kwon Y.M."/>
        </authorList>
    </citation>
    <scope>NUCLEOTIDE SEQUENCE [LARGE SCALE GENOMIC DNA]</scope>
    <source>
        <strain evidence="3 4">F202Z8</strain>
    </source>
</reference>
<name>A0A5B7SME4_9FLAO</name>
<dbReference type="SUPFAM" id="SSF53756">
    <property type="entry name" value="UDP-Glycosyltransferase/glycogen phosphorylase"/>
    <property type="match status" value="1"/>
</dbReference>
<evidence type="ECO:0000313" key="4">
    <source>
        <dbReference type="Proteomes" id="UP000310017"/>
    </source>
</evidence>
<dbReference type="CDD" id="cd03811">
    <property type="entry name" value="GT4_GT28_WabH-like"/>
    <property type="match status" value="1"/>
</dbReference>
<evidence type="ECO:0000313" key="3">
    <source>
        <dbReference type="EMBL" id="QCW99656.1"/>
    </source>
</evidence>
<dbReference type="EMBL" id="CP040710">
    <property type="protein sequence ID" value="QCW99656.1"/>
    <property type="molecule type" value="Genomic_DNA"/>
</dbReference>
<keyword evidence="3" id="KW-0808">Transferase</keyword>
<evidence type="ECO:0000259" key="1">
    <source>
        <dbReference type="Pfam" id="PF00534"/>
    </source>
</evidence>
<dbReference type="Gene3D" id="3.40.50.2000">
    <property type="entry name" value="Glycogen Phosphorylase B"/>
    <property type="match status" value="2"/>
</dbReference>
<sequence length="359" mass="40385">MNTQRKKVIFILPTLLAGGAERVVSFIAQNINAEKFEVCLLIVGFESDSAYAVNGVRKIFLEQKRVLYAIPKLIKVLKKERPDLAFSSIAHMNVAMGLASLFLPKIKFIGRQASVGKITASVENDTQGWFGRNLTNYGLRKLDTIVCQSEDMLNDLLENHRLDKAKTVIIHNPITQFPENCKKIGSPGKTKTFITVGRLTEIKGYLRILDALGKLTFDFRYIIIGDGPQKDIIMNKIKTLDLVEKVEYISFTNEVHKYLLNADFFLQGSYAEGFPNAVLESCSVGTTVIAFACPGGTREIITHGENGYLAKDEKEFLKYLDAAVQFDPIKVRESVYKKFNQNKIISEYEELFMKLTTGT</sequence>
<evidence type="ECO:0000259" key="2">
    <source>
        <dbReference type="Pfam" id="PF13439"/>
    </source>
</evidence>
<protein>
    <submittedName>
        <fullName evidence="3">Glycosyltransferase</fullName>
    </submittedName>
</protein>
<feature type="domain" description="Glycosyl transferase family 1" evidence="1">
    <location>
        <begin position="178"/>
        <end position="324"/>
    </location>
</feature>
<organism evidence="3 4">
    <name type="scientific">Aggregatimonas sangjinii</name>
    <dbReference type="NCBI Taxonomy" id="2583587"/>
    <lineage>
        <taxon>Bacteria</taxon>
        <taxon>Pseudomonadati</taxon>
        <taxon>Bacteroidota</taxon>
        <taxon>Flavobacteriia</taxon>
        <taxon>Flavobacteriales</taxon>
        <taxon>Flavobacteriaceae</taxon>
        <taxon>Aggregatimonas</taxon>
    </lineage>
</organism>
<dbReference type="Pfam" id="PF00534">
    <property type="entry name" value="Glycos_transf_1"/>
    <property type="match status" value="1"/>
</dbReference>
<dbReference type="Proteomes" id="UP000310017">
    <property type="component" value="Chromosome"/>
</dbReference>
<dbReference type="PANTHER" id="PTHR12526">
    <property type="entry name" value="GLYCOSYLTRANSFERASE"/>
    <property type="match status" value="1"/>
</dbReference>
<proteinExistence type="predicted"/>
<feature type="domain" description="Glycosyltransferase subfamily 4-like N-terminal" evidence="2">
    <location>
        <begin position="18"/>
        <end position="174"/>
    </location>
</feature>
<dbReference type="RefSeq" id="WP_138852009.1">
    <property type="nucleotide sequence ID" value="NZ_CP040710.1"/>
</dbReference>
<dbReference type="KEGG" id="asag:FGM00_05915"/>
<dbReference type="Pfam" id="PF13439">
    <property type="entry name" value="Glyco_transf_4"/>
    <property type="match status" value="1"/>
</dbReference>
<dbReference type="InterPro" id="IPR001296">
    <property type="entry name" value="Glyco_trans_1"/>
</dbReference>
<dbReference type="AlphaFoldDB" id="A0A5B7SME4"/>
<gene>
    <name evidence="3" type="ORF">FGM00_05915</name>
</gene>
<keyword evidence="4" id="KW-1185">Reference proteome</keyword>
<dbReference type="GO" id="GO:0016757">
    <property type="term" value="F:glycosyltransferase activity"/>
    <property type="evidence" value="ECO:0007669"/>
    <property type="project" value="InterPro"/>
</dbReference>
<dbReference type="OrthoDB" id="791981at2"/>
<dbReference type="InterPro" id="IPR028098">
    <property type="entry name" value="Glyco_trans_4-like_N"/>
</dbReference>